<name>A0A656QK24_9BURK</name>
<accession>A0A656QK24</accession>
<protein>
    <submittedName>
        <fullName evidence="1">Uncharacterized protein</fullName>
    </submittedName>
</protein>
<evidence type="ECO:0000313" key="1">
    <source>
        <dbReference type="EMBL" id="KDR31442.1"/>
    </source>
</evidence>
<dbReference type="Proteomes" id="UP000027451">
    <property type="component" value="Unassembled WGS sequence"/>
</dbReference>
<dbReference type="AlphaFoldDB" id="A0A656QK24"/>
<dbReference type="EMBL" id="JFHD01000006">
    <property type="protein sequence ID" value="KDR31442.1"/>
    <property type="molecule type" value="Genomic_DNA"/>
</dbReference>
<reference evidence="1 2" key="1">
    <citation type="submission" date="2014-03" db="EMBL/GenBank/DDBJ databases">
        <title>Draft Genome Sequences of Four Burkholderia Strains.</title>
        <authorList>
            <person name="Liu X.Y."/>
            <person name="Li C.X."/>
            <person name="Xu J.H."/>
        </authorList>
    </citation>
    <scope>NUCLEOTIDE SEQUENCE [LARGE SCALE GENOMIC DNA]</scope>
    <source>
        <strain evidence="1 2">OP-1</strain>
    </source>
</reference>
<comment type="caution">
    <text evidence="1">The sequence shown here is derived from an EMBL/GenBank/DDBJ whole genome shotgun (WGS) entry which is preliminary data.</text>
</comment>
<gene>
    <name evidence="1" type="ORF">BG60_32705</name>
</gene>
<organism evidence="1 2">
    <name type="scientific">Caballeronia zhejiangensis</name>
    <dbReference type="NCBI Taxonomy" id="871203"/>
    <lineage>
        <taxon>Bacteria</taxon>
        <taxon>Pseudomonadati</taxon>
        <taxon>Pseudomonadota</taxon>
        <taxon>Betaproteobacteria</taxon>
        <taxon>Burkholderiales</taxon>
        <taxon>Burkholderiaceae</taxon>
        <taxon>Caballeronia</taxon>
    </lineage>
</organism>
<keyword evidence="2" id="KW-1185">Reference proteome</keyword>
<proteinExistence type="predicted"/>
<sequence>MDEIGCIESKLKAAEMHRTLCGVKQRLQAAIEFANVVVRSCKMRSNCVFCLIETMNVIAATAALPARGAGTGNQGKIVSPWLY</sequence>
<evidence type="ECO:0000313" key="2">
    <source>
        <dbReference type="Proteomes" id="UP000027451"/>
    </source>
</evidence>